<sequence>MGLSSAMYWWDEWKLRILVLCSLCVQFFLFFSAFVRDLYVLRRLRVMVWIAYIGGDALAIYALATLFNRQKQQTAVDGGGNALEVIWAPVLLIHLGGQITIRSISAYSLEDNELWKRYAITLVSQVTVALYIFCRWWSGEKRLLQAALASVPWPPPMCRRQVTRNPYHRDGGNYSAPAPLCLILPRESQVKRRWKMSLRWKKARHHVANEAKPSDDEAEQQKELRKDRYSVVKDICKMFLDLSPPYSVRLHCLKLLLRFDDKRTHIVLRDWIAFQYSSMYTRIRTSCTCLGLCSLCLLPCLVLASLVLFAKSAKDGYNKSDITVTYILFSATAAMDFSLHFFLLFLLLQCLTRRNKTIPQAPEVAYLWQDMVSQHNIMLFCARKKKPTTLLMKLSAACSSFLSDYINQHWYVRHEPAAQQISVLVREHAEYGWKVCILDPATYRRFNNNLRGQETLKKHHLLDLEQLGWSINLPFDECVLLWHVATNLCSFHHTNTSSQGAMVPMSRRNSELISNYMIYLLLIYPEMLMPGTRQDLFMLACMDIELMIKDEPPSSSSLDERSIAQWIVSRIMEQDHLATNSSRIISNALKLAKVLSDLSNATEKWDVIQGVWVEMLCYSASVCRGYEHAKSLSHGVEYLTNVWLLWSLMGMETLSDKLRMPDPPESDDHDEEQAPAAASGLILCV</sequence>
<gene>
    <name evidence="3" type="ORF">URODEC1_LOCUS114828</name>
</gene>
<feature type="domain" description="DUF4220" evidence="2">
    <location>
        <begin position="49"/>
        <end position="345"/>
    </location>
</feature>
<keyword evidence="1" id="KW-1133">Transmembrane helix</keyword>
<organism evidence="3 4">
    <name type="scientific">Urochloa decumbens</name>
    <dbReference type="NCBI Taxonomy" id="240449"/>
    <lineage>
        <taxon>Eukaryota</taxon>
        <taxon>Viridiplantae</taxon>
        <taxon>Streptophyta</taxon>
        <taxon>Embryophyta</taxon>
        <taxon>Tracheophyta</taxon>
        <taxon>Spermatophyta</taxon>
        <taxon>Magnoliopsida</taxon>
        <taxon>Liliopsida</taxon>
        <taxon>Poales</taxon>
        <taxon>Poaceae</taxon>
        <taxon>PACMAD clade</taxon>
        <taxon>Panicoideae</taxon>
        <taxon>Panicodae</taxon>
        <taxon>Paniceae</taxon>
        <taxon>Melinidinae</taxon>
        <taxon>Urochloa</taxon>
    </lineage>
</organism>
<dbReference type="InterPro" id="IPR025315">
    <property type="entry name" value="DUF4220"/>
</dbReference>
<name>A0ABC9GFA0_9POAL</name>
<dbReference type="Pfam" id="PF04578">
    <property type="entry name" value="DUF594"/>
    <property type="match status" value="1"/>
</dbReference>
<protein>
    <recommendedName>
        <fullName evidence="2">DUF4220 domain-containing protein</fullName>
    </recommendedName>
</protein>
<keyword evidence="1" id="KW-0472">Membrane</keyword>
<proteinExistence type="predicted"/>
<feature type="transmembrane region" description="Helical" evidence="1">
    <location>
        <begin position="46"/>
        <end position="67"/>
    </location>
</feature>
<feature type="transmembrane region" description="Helical" evidence="1">
    <location>
        <begin position="289"/>
        <end position="310"/>
    </location>
</feature>
<dbReference type="Pfam" id="PF13968">
    <property type="entry name" value="DUF4220"/>
    <property type="match status" value="1"/>
</dbReference>
<dbReference type="InterPro" id="IPR007658">
    <property type="entry name" value="DUF594"/>
</dbReference>
<keyword evidence="1" id="KW-0812">Transmembrane</keyword>
<feature type="transmembrane region" description="Helical" evidence="1">
    <location>
        <begin position="118"/>
        <end position="137"/>
    </location>
</feature>
<evidence type="ECO:0000259" key="2">
    <source>
        <dbReference type="Pfam" id="PF13968"/>
    </source>
</evidence>
<accession>A0ABC9GFA0</accession>
<reference evidence="4" key="1">
    <citation type="submission" date="2024-06" db="EMBL/GenBank/DDBJ databases">
        <authorList>
            <person name="Ryan C."/>
        </authorList>
    </citation>
    <scope>NUCLEOTIDE SEQUENCE [LARGE SCALE GENOMIC DNA]</scope>
</reference>
<feature type="transmembrane region" description="Helical" evidence="1">
    <location>
        <begin position="15"/>
        <end position="34"/>
    </location>
</feature>
<evidence type="ECO:0000313" key="4">
    <source>
        <dbReference type="Proteomes" id="UP001497457"/>
    </source>
</evidence>
<dbReference type="Proteomes" id="UP001497457">
    <property type="component" value="Chromosome 9rd"/>
</dbReference>
<evidence type="ECO:0000313" key="3">
    <source>
        <dbReference type="EMBL" id="CAL5092301.1"/>
    </source>
</evidence>
<reference evidence="3 4" key="2">
    <citation type="submission" date="2024-10" db="EMBL/GenBank/DDBJ databases">
        <authorList>
            <person name="Ryan C."/>
        </authorList>
    </citation>
    <scope>NUCLEOTIDE SEQUENCE [LARGE SCALE GENOMIC DNA]</scope>
</reference>
<evidence type="ECO:0000256" key="1">
    <source>
        <dbReference type="SAM" id="Phobius"/>
    </source>
</evidence>
<dbReference type="AlphaFoldDB" id="A0ABC9GFA0"/>
<dbReference type="PANTHER" id="PTHR31325">
    <property type="entry name" value="OS01G0798800 PROTEIN-RELATED"/>
    <property type="match status" value="1"/>
</dbReference>
<keyword evidence="4" id="KW-1185">Reference proteome</keyword>
<feature type="transmembrane region" description="Helical" evidence="1">
    <location>
        <begin position="322"/>
        <end position="348"/>
    </location>
</feature>
<dbReference type="EMBL" id="OZ075119">
    <property type="protein sequence ID" value="CAL5092301.1"/>
    <property type="molecule type" value="Genomic_DNA"/>
</dbReference>